<gene>
    <name evidence="1" type="ORF">SFRICE_028318</name>
</gene>
<sequence length="148" mass="16570">MVITHNFTPFIPEGVGRGAHYGTQCRYTMYTHFSPFCVKVPCNRGLRATTEKFSKIRKKPSNTLPDPGIEPETPCSAVALATIRPTRQNFLLCSGCVYKHTTSHTQDTQTQDKKLWITQRVAPCGNRTHDTLHGSQLPSHCTNRAVIN</sequence>
<dbReference type="EMBL" id="ODYU01011908">
    <property type="protein sequence ID" value="SOQ57918.1"/>
    <property type="molecule type" value="Genomic_DNA"/>
</dbReference>
<protein>
    <submittedName>
        <fullName evidence="1">SFRICE_028318</fullName>
    </submittedName>
</protein>
<dbReference type="AlphaFoldDB" id="A0A2H1WXZ0"/>
<evidence type="ECO:0000313" key="1">
    <source>
        <dbReference type="EMBL" id="SOQ57918.1"/>
    </source>
</evidence>
<accession>A0A2H1WXZ0</accession>
<proteinExistence type="predicted"/>
<name>A0A2H1WXZ0_SPOFR</name>
<reference evidence="1" key="1">
    <citation type="submission" date="2016-07" db="EMBL/GenBank/DDBJ databases">
        <authorList>
            <person name="Bretaudeau A."/>
        </authorList>
    </citation>
    <scope>NUCLEOTIDE SEQUENCE</scope>
    <source>
        <strain evidence="1">Rice</strain>
        <tissue evidence="1">Whole body</tissue>
    </source>
</reference>
<organism evidence="1">
    <name type="scientific">Spodoptera frugiperda</name>
    <name type="common">Fall armyworm</name>
    <dbReference type="NCBI Taxonomy" id="7108"/>
    <lineage>
        <taxon>Eukaryota</taxon>
        <taxon>Metazoa</taxon>
        <taxon>Ecdysozoa</taxon>
        <taxon>Arthropoda</taxon>
        <taxon>Hexapoda</taxon>
        <taxon>Insecta</taxon>
        <taxon>Pterygota</taxon>
        <taxon>Neoptera</taxon>
        <taxon>Endopterygota</taxon>
        <taxon>Lepidoptera</taxon>
        <taxon>Glossata</taxon>
        <taxon>Ditrysia</taxon>
        <taxon>Noctuoidea</taxon>
        <taxon>Noctuidae</taxon>
        <taxon>Amphipyrinae</taxon>
        <taxon>Spodoptera</taxon>
    </lineage>
</organism>